<dbReference type="InterPro" id="IPR038570">
    <property type="entry name" value="HicA_sf"/>
</dbReference>
<keyword evidence="2" id="KW-1185">Reference proteome</keyword>
<protein>
    <submittedName>
        <fullName evidence="1">Uncharacterized protein</fullName>
    </submittedName>
</protein>
<dbReference type="Proteomes" id="UP000323653">
    <property type="component" value="Chromosome"/>
</dbReference>
<reference evidence="1 2" key="1">
    <citation type="submission" date="2019-08" db="EMBL/GenBank/DDBJ databases">
        <title>Pedobacter sp. nov., isolated from Han river, South Korea.</title>
        <authorList>
            <person name="Lee D.-H."/>
            <person name="Kim Y.-S."/>
            <person name="Hwang E.-M."/>
            <person name="Le Tran T.C."/>
            <person name="Cha C.-J."/>
        </authorList>
    </citation>
    <scope>NUCLEOTIDE SEQUENCE [LARGE SCALE GENOMIC DNA]</scope>
    <source>
        <strain evidence="1 2">CJ43</strain>
    </source>
</reference>
<dbReference type="RefSeq" id="WP_039452147.1">
    <property type="nucleotide sequence ID" value="NZ_CP043329.1"/>
</dbReference>
<name>A0A5C0VHD4_9SPHI</name>
<evidence type="ECO:0000313" key="2">
    <source>
        <dbReference type="Proteomes" id="UP000323653"/>
    </source>
</evidence>
<dbReference type="Gene3D" id="3.30.920.30">
    <property type="entry name" value="Hypothetical protein"/>
    <property type="match status" value="1"/>
</dbReference>
<organism evidence="1 2">
    <name type="scientific">Pedobacter aquae</name>
    <dbReference type="NCBI Taxonomy" id="2605747"/>
    <lineage>
        <taxon>Bacteria</taxon>
        <taxon>Pseudomonadati</taxon>
        <taxon>Bacteroidota</taxon>
        <taxon>Sphingobacteriia</taxon>
        <taxon>Sphingobacteriales</taxon>
        <taxon>Sphingobacteriaceae</taxon>
        <taxon>Pedobacter</taxon>
    </lineage>
</organism>
<evidence type="ECO:0000313" key="1">
    <source>
        <dbReference type="EMBL" id="QEK51966.1"/>
    </source>
</evidence>
<dbReference type="KEGG" id="pej:FYC62_10115"/>
<gene>
    <name evidence="1" type="ORF">FYC62_10115</name>
</gene>
<dbReference type="EMBL" id="CP043329">
    <property type="protein sequence ID" value="QEK51966.1"/>
    <property type="molecule type" value="Genomic_DNA"/>
</dbReference>
<sequence length="78" mass="9213">MGNNRPIKTKCWIKFLEFKNCKYISTEASHDKWKCPGCLRSIIHRQKDKEIPAFHINSNLITMGISKAEFLEWIKENC</sequence>
<accession>A0A5C0VHD4</accession>
<proteinExistence type="predicted"/>
<dbReference type="AlphaFoldDB" id="A0A5C0VHD4"/>